<gene>
    <name evidence="1" type="ORF">MRATA1EN1_LOCUS5557</name>
</gene>
<keyword evidence="2" id="KW-1185">Reference proteome</keyword>
<dbReference type="EMBL" id="OX459950">
    <property type="protein sequence ID" value="CAI9156595.1"/>
    <property type="molecule type" value="Genomic_DNA"/>
</dbReference>
<evidence type="ECO:0000313" key="1">
    <source>
        <dbReference type="EMBL" id="CAI9156595.1"/>
    </source>
</evidence>
<accession>A0ABN8Y4T1</accession>
<name>A0ABN8Y4T1_RANTA</name>
<evidence type="ECO:0000313" key="2">
    <source>
        <dbReference type="Proteomes" id="UP001176941"/>
    </source>
</evidence>
<sequence length="126" mass="15196">MSLWTLLLREEVSIWPWRRCPYGILKTSTRTLVSVLFFVRERKKVSQLERSVLQQKLNNHCKKKCIYRVMPLEILYFMEDEYSVFYILVLSETAFISLPSKRLSRVFSSTTVQKHQWNCRKTKTQK</sequence>
<protein>
    <submittedName>
        <fullName evidence="1">Uncharacterized protein</fullName>
    </submittedName>
</protein>
<proteinExistence type="predicted"/>
<reference evidence="1" key="1">
    <citation type="submission" date="2023-04" db="EMBL/GenBank/DDBJ databases">
        <authorList>
            <consortium name="ELIXIR-Norway"/>
        </authorList>
    </citation>
    <scope>NUCLEOTIDE SEQUENCE [LARGE SCALE GENOMIC DNA]</scope>
</reference>
<dbReference type="Proteomes" id="UP001176941">
    <property type="component" value="Chromosome 14"/>
</dbReference>
<organism evidence="1 2">
    <name type="scientific">Rangifer tarandus platyrhynchus</name>
    <name type="common">Svalbard reindeer</name>
    <dbReference type="NCBI Taxonomy" id="3082113"/>
    <lineage>
        <taxon>Eukaryota</taxon>
        <taxon>Metazoa</taxon>
        <taxon>Chordata</taxon>
        <taxon>Craniata</taxon>
        <taxon>Vertebrata</taxon>
        <taxon>Euteleostomi</taxon>
        <taxon>Mammalia</taxon>
        <taxon>Eutheria</taxon>
        <taxon>Laurasiatheria</taxon>
        <taxon>Artiodactyla</taxon>
        <taxon>Ruminantia</taxon>
        <taxon>Pecora</taxon>
        <taxon>Cervidae</taxon>
        <taxon>Odocoileinae</taxon>
        <taxon>Rangifer</taxon>
    </lineage>
</organism>